<reference evidence="2" key="1">
    <citation type="submission" date="2022-07" db="EMBL/GenBank/DDBJ databases">
        <title>Phylogenomic reconstructions and comparative analyses of Kickxellomycotina fungi.</title>
        <authorList>
            <person name="Reynolds N.K."/>
            <person name="Stajich J.E."/>
            <person name="Barry K."/>
            <person name="Grigoriev I.V."/>
            <person name="Crous P."/>
            <person name="Smith M.E."/>
        </authorList>
    </citation>
    <scope>NUCLEOTIDE SEQUENCE</scope>
    <source>
        <strain evidence="2">RSA 1196</strain>
    </source>
</reference>
<accession>A0A9W8E292</accession>
<dbReference type="InterPro" id="IPR008614">
    <property type="entry name" value="FIBP"/>
</dbReference>
<dbReference type="PANTHER" id="PTHR13223">
    <property type="entry name" value="ACIDIC FIBROBLAST GROWTH FACTOR INTRACELLULAR BINDING PROTEIN"/>
    <property type="match status" value="1"/>
</dbReference>
<sequence>MVTTAVYIADVVQYDISLFQKWAQGITNTALAELVHTDYEWPKHLAAEYVQGQLYSYEYLETFLESPSEFVAQSCLFPLDTTQKQDLIEIYYSFDSRLMRELLGKKPTSHSRKDIESLALRLKIPLASCRRQVENLKRITKRVEDVEGVTLVEEIQQKFVLPLPVASQYAHTIFINSNRLDTTKRKLAPYKFDDFDACAHVFIDFWTSSTSTLTLDDIDELMVQAVRSFKNQVVDNRVRLEELRVQLMNHLTTMANTVPGNPAALPDNPGPCSVSATPVSPGANKTSTSLPPGQSSSAKSSAVKPSLAVSSVFGSFARPASRNPDTVHRLPSQMNFFGVYNAIPPSTNPYKNLTHALEYNPAFFKQYIRTLLRIGTLLTNSTEFRSIFSVLVEKVLEPCVQLHLSQLDIECLFDTIVAVVEAYVIVPGDSTSFIEGWTRQQRLVGKFLQGVKLAALHLLQNYSRNTMFNLSLARSKNE</sequence>
<evidence type="ECO:0000313" key="3">
    <source>
        <dbReference type="Proteomes" id="UP001150925"/>
    </source>
</evidence>
<evidence type="ECO:0000256" key="1">
    <source>
        <dbReference type="SAM" id="MobiDB-lite"/>
    </source>
</evidence>
<keyword evidence="3" id="KW-1185">Reference proteome</keyword>
<dbReference type="GO" id="GO:0005634">
    <property type="term" value="C:nucleus"/>
    <property type="evidence" value="ECO:0007669"/>
    <property type="project" value="TreeGrafter"/>
</dbReference>
<dbReference type="EMBL" id="JANBPY010000669">
    <property type="protein sequence ID" value="KAJ1964719.1"/>
    <property type="molecule type" value="Genomic_DNA"/>
</dbReference>
<dbReference type="PANTHER" id="PTHR13223:SF2">
    <property type="entry name" value="ACIDIC FIBROBLAST GROWTH FACTOR INTRACELLULAR-BINDING PROTEIN"/>
    <property type="match status" value="1"/>
</dbReference>
<protein>
    <submittedName>
        <fullName evidence="2">Uncharacterized protein</fullName>
    </submittedName>
</protein>
<feature type="region of interest" description="Disordered" evidence="1">
    <location>
        <begin position="259"/>
        <end position="302"/>
    </location>
</feature>
<name>A0A9W8E292_9FUNG</name>
<dbReference type="OrthoDB" id="16955at2759"/>
<feature type="compositionally biased region" description="Low complexity" evidence="1">
    <location>
        <begin position="289"/>
        <end position="302"/>
    </location>
</feature>
<feature type="compositionally biased region" description="Polar residues" evidence="1">
    <location>
        <begin position="274"/>
        <end position="288"/>
    </location>
</feature>
<dbReference type="Proteomes" id="UP001150925">
    <property type="component" value="Unassembled WGS sequence"/>
</dbReference>
<comment type="caution">
    <text evidence="2">The sequence shown here is derived from an EMBL/GenBank/DDBJ whole genome shotgun (WGS) entry which is preliminary data.</text>
</comment>
<dbReference type="Pfam" id="PF05427">
    <property type="entry name" value="FIBP"/>
    <property type="match status" value="2"/>
</dbReference>
<proteinExistence type="predicted"/>
<evidence type="ECO:0000313" key="2">
    <source>
        <dbReference type="EMBL" id="KAJ1964719.1"/>
    </source>
</evidence>
<organism evidence="2 3">
    <name type="scientific">Dispira parvispora</name>
    <dbReference type="NCBI Taxonomy" id="1520584"/>
    <lineage>
        <taxon>Eukaryota</taxon>
        <taxon>Fungi</taxon>
        <taxon>Fungi incertae sedis</taxon>
        <taxon>Zoopagomycota</taxon>
        <taxon>Kickxellomycotina</taxon>
        <taxon>Dimargaritomycetes</taxon>
        <taxon>Dimargaritales</taxon>
        <taxon>Dimargaritaceae</taxon>
        <taxon>Dispira</taxon>
    </lineage>
</organism>
<gene>
    <name evidence="2" type="ORF">IWQ62_002854</name>
</gene>
<dbReference type="AlphaFoldDB" id="A0A9W8E292"/>